<gene>
    <name evidence="2" type="ORF">BLA29_012844</name>
</gene>
<reference evidence="2 3" key="1">
    <citation type="submission" date="2017-03" db="EMBL/GenBank/DDBJ databases">
        <title>Genome Survey of Euroglyphus maynei.</title>
        <authorList>
            <person name="Arlian L.G."/>
            <person name="Morgan M.S."/>
            <person name="Rider S.D."/>
        </authorList>
    </citation>
    <scope>NUCLEOTIDE SEQUENCE [LARGE SCALE GENOMIC DNA]</scope>
    <source>
        <strain evidence="2">Arlian Lab</strain>
        <tissue evidence="2">Whole body</tissue>
    </source>
</reference>
<keyword evidence="3" id="KW-1185">Reference proteome</keyword>
<protein>
    <submittedName>
        <fullName evidence="2">Uncharacterized protein</fullName>
    </submittedName>
</protein>
<dbReference type="Proteomes" id="UP000194236">
    <property type="component" value="Unassembled WGS sequence"/>
</dbReference>
<feature type="transmembrane region" description="Helical" evidence="1">
    <location>
        <begin position="55"/>
        <end position="76"/>
    </location>
</feature>
<keyword evidence="1" id="KW-0812">Transmembrane</keyword>
<dbReference type="AlphaFoldDB" id="A0A1Y3B0E1"/>
<comment type="caution">
    <text evidence="2">The sequence shown here is derived from an EMBL/GenBank/DDBJ whole genome shotgun (WGS) entry which is preliminary data.</text>
</comment>
<evidence type="ECO:0000313" key="3">
    <source>
        <dbReference type="Proteomes" id="UP000194236"/>
    </source>
</evidence>
<keyword evidence="1" id="KW-0472">Membrane</keyword>
<sequence>MVMNAAIIVTIQIEVAVRPVIMMMIVDVVEAVPDQEKLLNVKKIEMNAEVIIIEIDIVIVVAAAAAVIEIVVIAMLS</sequence>
<evidence type="ECO:0000256" key="1">
    <source>
        <dbReference type="SAM" id="Phobius"/>
    </source>
</evidence>
<proteinExistence type="predicted"/>
<keyword evidence="1" id="KW-1133">Transmembrane helix</keyword>
<accession>A0A1Y3B0E1</accession>
<organism evidence="2 3">
    <name type="scientific">Euroglyphus maynei</name>
    <name type="common">Mayne's house dust mite</name>
    <dbReference type="NCBI Taxonomy" id="6958"/>
    <lineage>
        <taxon>Eukaryota</taxon>
        <taxon>Metazoa</taxon>
        <taxon>Ecdysozoa</taxon>
        <taxon>Arthropoda</taxon>
        <taxon>Chelicerata</taxon>
        <taxon>Arachnida</taxon>
        <taxon>Acari</taxon>
        <taxon>Acariformes</taxon>
        <taxon>Sarcoptiformes</taxon>
        <taxon>Astigmata</taxon>
        <taxon>Psoroptidia</taxon>
        <taxon>Analgoidea</taxon>
        <taxon>Pyroglyphidae</taxon>
        <taxon>Pyroglyphinae</taxon>
        <taxon>Euroglyphus</taxon>
    </lineage>
</organism>
<name>A0A1Y3B0E1_EURMA</name>
<dbReference type="EMBL" id="MUJZ01052126">
    <property type="protein sequence ID" value="OTF73333.1"/>
    <property type="molecule type" value="Genomic_DNA"/>
</dbReference>
<evidence type="ECO:0000313" key="2">
    <source>
        <dbReference type="EMBL" id="OTF73333.1"/>
    </source>
</evidence>